<dbReference type="GO" id="GO:0006952">
    <property type="term" value="P:defense response"/>
    <property type="evidence" value="ECO:0007669"/>
    <property type="project" value="UniProtKB-KW"/>
</dbReference>
<dbReference type="GO" id="GO:0005524">
    <property type="term" value="F:ATP binding"/>
    <property type="evidence" value="ECO:0007669"/>
    <property type="project" value="UniProtKB-KW"/>
</dbReference>
<dbReference type="InterPro" id="IPR041118">
    <property type="entry name" value="Rx_N"/>
</dbReference>
<dbReference type="GO" id="GO:0043531">
    <property type="term" value="F:ADP binding"/>
    <property type="evidence" value="ECO:0007669"/>
    <property type="project" value="InterPro"/>
</dbReference>
<organism evidence="10 11">
    <name type="scientific">Populus tomentosa</name>
    <name type="common">Chinese white poplar</name>
    <dbReference type="NCBI Taxonomy" id="118781"/>
    <lineage>
        <taxon>Eukaryota</taxon>
        <taxon>Viridiplantae</taxon>
        <taxon>Streptophyta</taxon>
        <taxon>Embryophyta</taxon>
        <taxon>Tracheophyta</taxon>
        <taxon>Spermatophyta</taxon>
        <taxon>Magnoliopsida</taxon>
        <taxon>eudicotyledons</taxon>
        <taxon>Gunneridae</taxon>
        <taxon>Pentapetalae</taxon>
        <taxon>rosids</taxon>
        <taxon>fabids</taxon>
        <taxon>Malpighiales</taxon>
        <taxon>Salicaceae</taxon>
        <taxon>Saliceae</taxon>
        <taxon>Populus</taxon>
    </lineage>
</organism>
<evidence type="ECO:0000313" key="11">
    <source>
        <dbReference type="Proteomes" id="UP000886885"/>
    </source>
</evidence>
<evidence type="ECO:0000256" key="2">
    <source>
        <dbReference type="ARBA" id="ARBA00022737"/>
    </source>
</evidence>
<evidence type="ECO:0000259" key="9">
    <source>
        <dbReference type="Pfam" id="PF25019"/>
    </source>
</evidence>
<comment type="caution">
    <text evidence="10">The sequence shown here is derived from an EMBL/GenBank/DDBJ whole genome shotgun (WGS) entry which is preliminary data.</text>
</comment>
<evidence type="ECO:0008006" key="12">
    <source>
        <dbReference type="Google" id="ProtNLM"/>
    </source>
</evidence>
<evidence type="ECO:0000313" key="10">
    <source>
        <dbReference type="EMBL" id="KAG6742396.1"/>
    </source>
</evidence>
<dbReference type="PANTHER" id="PTHR36766">
    <property type="entry name" value="PLANT BROAD-SPECTRUM MILDEW RESISTANCE PROTEIN RPW8"/>
    <property type="match status" value="1"/>
</dbReference>
<dbReference type="EMBL" id="JAAWWB010000033">
    <property type="protein sequence ID" value="KAG6742396.1"/>
    <property type="molecule type" value="Genomic_DNA"/>
</dbReference>
<protein>
    <recommendedName>
        <fullName evidence="12">Disease resistance RPP13-like protein 1</fullName>
    </recommendedName>
</protein>
<dbReference type="Pfam" id="PF18052">
    <property type="entry name" value="Rx_N"/>
    <property type="match status" value="1"/>
</dbReference>
<keyword evidence="5" id="KW-0067">ATP-binding</keyword>
<keyword evidence="4" id="KW-0611">Plant defense</keyword>
<keyword evidence="1" id="KW-0433">Leucine-rich repeat</keyword>
<reference evidence="10" key="1">
    <citation type="journal article" date="2020" name="bioRxiv">
        <title>Hybrid origin of Populus tomentosa Carr. identified through genome sequencing and phylogenomic analysis.</title>
        <authorList>
            <person name="An X."/>
            <person name="Gao K."/>
            <person name="Chen Z."/>
            <person name="Li J."/>
            <person name="Yang X."/>
            <person name="Yang X."/>
            <person name="Zhou J."/>
            <person name="Guo T."/>
            <person name="Zhao T."/>
            <person name="Huang S."/>
            <person name="Miao D."/>
            <person name="Khan W.U."/>
            <person name="Rao P."/>
            <person name="Ye M."/>
            <person name="Lei B."/>
            <person name="Liao W."/>
            <person name="Wang J."/>
            <person name="Ji L."/>
            <person name="Li Y."/>
            <person name="Guo B."/>
            <person name="Mustafa N.S."/>
            <person name="Li S."/>
            <person name="Yun Q."/>
            <person name="Keller S.R."/>
            <person name="Mao J."/>
            <person name="Zhang R."/>
            <person name="Strauss S.H."/>
        </authorList>
    </citation>
    <scope>NUCLEOTIDE SEQUENCE</scope>
    <source>
        <strain evidence="10">GM15</strain>
        <tissue evidence="10">Leaf</tissue>
    </source>
</reference>
<evidence type="ECO:0000256" key="6">
    <source>
        <dbReference type="SAM" id="Phobius"/>
    </source>
</evidence>
<keyword evidence="3" id="KW-0547">Nucleotide-binding</keyword>
<keyword evidence="11" id="KW-1185">Reference proteome</keyword>
<keyword evidence="6" id="KW-1133">Transmembrane helix</keyword>
<dbReference type="InterPro" id="IPR056789">
    <property type="entry name" value="LRR_R13L1-DRL21"/>
</dbReference>
<keyword evidence="6" id="KW-0812">Transmembrane</keyword>
<feature type="domain" description="R13L1/DRL21-like LRR repeat region" evidence="9">
    <location>
        <begin position="619"/>
        <end position="742"/>
    </location>
</feature>
<dbReference type="SMART" id="SM00369">
    <property type="entry name" value="LRR_TYP"/>
    <property type="match status" value="3"/>
</dbReference>
<name>A0A8X7Y1M7_POPTO</name>
<proteinExistence type="predicted"/>
<feature type="domain" description="NB-ARC" evidence="7">
    <location>
        <begin position="174"/>
        <end position="344"/>
    </location>
</feature>
<dbReference type="Pfam" id="PF25019">
    <property type="entry name" value="LRR_R13L1-DRL21"/>
    <property type="match status" value="1"/>
</dbReference>
<evidence type="ECO:0000256" key="4">
    <source>
        <dbReference type="ARBA" id="ARBA00022821"/>
    </source>
</evidence>
<keyword evidence="2" id="KW-0677">Repeat</keyword>
<evidence type="ECO:0000259" key="8">
    <source>
        <dbReference type="Pfam" id="PF18052"/>
    </source>
</evidence>
<dbReference type="InterPro" id="IPR002182">
    <property type="entry name" value="NB-ARC"/>
</dbReference>
<evidence type="ECO:0000256" key="3">
    <source>
        <dbReference type="ARBA" id="ARBA00022741"/>
    </source>
</evidence>
<sequence>MALALIGGSILSPVIQVLVDRLASRQVLGFFKSHKLDDGLLEKLKETLNTVNGLLDDAEEKQITNRAVKNWLNDVKHGVYEAEDILDEINYEDLRSKDIDRPDSNRVRDRVPCLNPANRRMKEMGAELQKILEKLERLLKHKGDLRHIECTGGWRLLSEKTTPLVNESQVYGRDADKEAIMEHLLTQHNTDGTNLCAVPIVGMGGIGKTALAQLIYNDEKVDECFQLKAWVWASQQFDVARIIKDILDKINASTCRTKEPDESLMEAVKGKKLLLVLDDAWNIEYNEWDKLLLPLRYVEHGSKIVVTTREEDVAKVTQTVISSHRLNVISDEDCWKLFARDAFSGVNSGAVSHLEAFGREIVRKCKGLPLAAKTLGGLLHSVGDVKQWEKITNNNFSMHDIISDLAEYVSGEFCFKLGINESGSGLEGEHSWSLPERTRYLSITSAAAYGGGLPIFHSIHGVQHWRTLFPLYTLREVDIEALNDILPNLKRLRMLSLCHPKGISSQLLKSIGNLKRLHISSQLLNSIGNLKHLRHLDLSCTAIERLPESVCTLYYLQSLLLKECRHLMELPSNLSNLVDLQHLDIEGTNLKEMPPKMGKLTKLRILESYIVGKDSGSSMKELGKLSHIRKKLSIRNLRDVANAQDALDANLKGKKKIEELGLTWDGSTDDTSHERDVLEKLEPSENVKELAIIGYGGTTFPGWLGNSSFSNMVVLLLYGCKNCILLPPLGQLPSLEELHIEGFDDVVAVGSEFYGSNPLILKPFKSLKILKFAGMKKWQEWETDVDGAFPHLADLRIRHCPKLTNGLPSHLPCLLSLYIQECPQLVVSIPEAPMLDVINVPEGDESRIYGVSDLHCLHFRRDPQLKGMEQMSHLVPSSFTEIKIEECSSFKCCQLDLLPQVSTLTIEHCPNLESLCIGERPLPALCHLTISHCPKLVSFPKGGLAAPDLTRLVLEGCSYLKSLPENMHSLLPSLEDLELISLPEVHSFPEGGLPSKLHTLYIVDCIKLKVCGLQALPSLSCFGFAGNDVESFDEETLPSTLTTLVINRLGNLKSLDYKGLHHLTSLQVLGIEGCHKLESISEQALPSSLEYLDLRNLESLDYMGLHHLTSLQRLYIAGCPNLDSISELALPSSLKYLYLRNLESLDYKGLHHLTSLDTLKIKSCPKVEFISEQVLPSSLEYQGLHHLTSLTNLSIKSYPKLESISERALPSSLECLHLCKLESLDCIGLQHLTSLHKLKIGSCPKLESLQGLPSSLEFLQLWDQQDRDYKELRHLTSLRKMKIRRSLKLESLQEGTLPSSLEDLEIWDLEDLEYKGFQHLTSLRKLHICSSPKLESMPGEKLPSSLVSLQISGLINLKSVMGRQHLTSLRELIISDCPKLESVPGEGLSQCNFRAEDILEEIDYECLRSKDIDVKHAVYGAEDWRSSGCWRKFTPWIFDQLGYASIGMVLAFVALLLATAELIYMARKEKMSLLPCFHRPSTGTSAPGEPVGTIVEYFGLVGAVWQCFYSIVEYAYARQEKDNPIKMFPTPREPMTIDL</sequence>
<evidence type="ECO:0000256" key="5">
    <source>
        <dbReference type="ARBA" id="ARBA00022840"/>
    </source>
</evidence>
<keyword evidence="6" id="KW-0472">Membrane</keyword>
<evidence type="ECO:0000259" key="7">
    <source>
        <dbReference type="Pfam" id="PF00931"/>
    </source>
</evidence>
<feature type="transmembrane region" description="Helical" evidence="6">
    <location>
        <begin position="1441"/>
        <end position="1464"/>
    </location>
</feature>
<feature type="domain" description="Disease resistance N-terminal" evidence="8">
    <location>
        <begin position="11"/>
        <end position="100"/>
    </location>
</feature>
<dbReference type="OrthoDB" id="831851at2759"/>
<gene>
    <name evidence="10" type="ORF">POTOM_053267</name>
</gene>
<dbReference type="Proteomes" id="UP000886885">
    <property type="component" value="Chromosome 17A"/>
</dbReference>
<dbReference type="Pfam" id="PF00931">
    <property type="entry name" value="NB-ARC"/>
    <property type="match status" value="1"/>
</dbReference>
<evidence type="ECO:0000256" key="1">
    <source>
        <dbReference type="ARBA" id="ARBA00022614"/>
    </source>
</evidence>
<dbReference type="PANTHER" id="PTHR36766:SF40">
    <property type="entry name" value="DISEASE RESISTANCE PROTEIN RGA3"/>
    <property type="match status" value="1"/>
</dbReference>
<dbReference type="InterPro" id="IPR003591">
    <property type="entry name" value="Leu-rich_rpt_typical-subtyp"/>
</dbReference>
<accession>A0A8X7Y1M7</accession>